<protein>
    <recommendedName>
        <fullName evidence="9">Serine/threonine-protein kinase 11-interacting protein</fullName>
    </recommendedName>
</protein>
<gene>
    <name evidence="7" type="ORF">Cfor_10004</name>
</gene>
<feature type="non-terminal residue" evidence="7">
    <location>
        <position position="1"/>
    </location>
</feature>
<evidence type="ECO:0000256" key="2">
    <source>
        <dbReference type="ARBA" id="ARBA00022490"/>
    </source>
</evidence>
<comment type="subcellular location">
    <subcellularLocation>
        <location evidence="1">Cytoplasm</location>
    </subcellularLocation>
</comment>
<dbReference type="EMBL" id="BLKM01008356">
    <property type="protein sequence ID" value="GFG33400.1"/>
    <property type="molecule type" value="Genomic_DNA"/>
</dbReference>
<dbReference type="Pfam" id="PF25624">
    <property type="entry name" value="PH_S11IP_C"/>
    <property type="match status" value="1"/>
</dbReference>
<evidence type="ECO:0000259" key="6">
    <source>
        <dbReference type="Pfam" id="PF25624"/>
    </source>
</evidence>
<feature type="region of interest" description="Disordered" evidence="3">
    <location>
        <begin position="145"/>
        <end position="190"/>
    </location>
</feature>
<feature type="domain" description="PLEKHM2 PH" evidence="4">
    <location>
        <begin position="641"/>
        <end position="715"/>
    </location>
</feature>
<feature type="domain" description="STK11-interacting protein C-terminal PH" evidence="6">
    <location>
        <begin position="863"/>
        <end position="922"/>
    </location>
</feature>
<dbReference type="FunCoup" id="A0A6L2PPD9">
    <property type="interactions" value="964"/>
</dbReference>
<dbReference type="Proteomes" id="UP000502823">
    <property type="component" value="Unassembled WGS sequence"/>
</dbReference>
<keyword evidence="2" id="KW-0963">Cytoplasm</keyword>
<dbReference type="InterPro" id="IPR057292">
    <property type="entry name" value="PH_S11IP"/>
</dbReference>
<keyword evidence="8" id="KW-1185">Reference proteome</keyword>
<evidence type="ECO:0000313" key="7">
    <source>
        <dbReference type="EMBL" id="GFG33400.1"/>
    </source>
</evidence>
<evidence type="ECO:0000259" key="5">
    <source>
        <dbReference type="Pfam" id="PF25357"/>
    </source>
</evidence>
<name>A0A6L2PPD9_COPFO</name>
<reference evidence="8" key="1">
    <citation type="submission" date="2020-01" db="EMBL/GenBank/DDBJ databases">
        <title>Draft genome sequence of the Termite Coptotermes fromosanus.</title>
        <authorList>
            <person name="Itakura S."/>
            <person name="Yosikawa Y."/>
            <person name="Umezawa K."/>
        </authorList>
    </citation>
    <scope>NUCLEOTIDE SEQUENCE [LARGE SCALE GENOMIC DNA]</scope>
</reference>
<evidence type="ECO:0000313" key="8">
    <source>
        <dbReference type="Proteomes" id="UP000502823"/>
    </source>
</evidence>
<dbReference type="InParanoid" id="A0A6L2PPD9"/>
<dbReference type="Pfam" id="PF23142">
    <property type="entry name" value="PH_PLEKHM2"/>
    <property type="match status" value="1"/>
</dbReference>
<evidence type="ECO:0000256" key="1">
    <source>
        <dbReference type="ARBA" id="ARBA00004496"/>
    </source>
</evidence>
<evidence type="ECO:0000259" key="4">
    <source>
        <dbReference type="Pfam" id="PF23142"/>
    </source>
</evidence>
<evidence type="ECO:0008006" key="9">
    <source>
        <dbReference type="Google" id="ProtNLM"/>
    </source>
</evidence>
<organism evidence="7 8">
    <name type="scientific">Coptotermes formosanus</name>
    <name type="common">Formosan subterranean termite</name>
    <dbReference type="NCBI Taxonomy" id="36987"/>
    <lineage>
        <taxon>Eukaryota</taxon>
        <taxon>Metazoa</taxon>
        <taxon>Ecdysozoa</taxon>
        <taxon>Arthropoda</taxon>
        <taxon>Hexapoda</taxon>
        <taxon>Insecta</taxon>
        <taxon>Pterygota</taxon>
        <taxon>Neoptera</taxon>
        <taxon>Polyneoptera</taxon>
        <taxon>Dictyoptera</taxon>
        <taxon>Blattodea</taxon>
        <taxon>Blattoidea</taxon>
        <taxon>Termitoidae</taxon>
        <taxon>Rhinotermitidae</taxon>
        <taxon>Coptotermes</taxon>
    </lineage>
</organism>
<feature type="compositionally biased region" description="Acidic residues" evidence="3">
    <location>
        <begin position="175"/>
        <end position="190"/>
    </location>
</feature>
<accession>A0A6L2PPD9</accession>
<dbReference type="InterPro" id="IPR057288">
    <property type="entry name" value="PH_PLEKHM2"/>
</dbReference>
<dbReference type="OrthoDB" id="7451790at2759"/>
<evidence type="ECO:0000256" key="3">
    <source>
        <dbReference type="SAM" id="MobiDB-lite"/>
    </source>
</evidence>
<dbReference type="AlphaFoldDB" id="A0A6L2PPD9"/>
<proteinExistence type="predicted"/>
<feature type="domain" description="Serine/threonine-protein kinase 11-interacting protein PH" evidence="5">
    <location>
        <begin position="196"/>
        <end position="287"/>
    </location>
</feature>
<sequence length="927" mass="102305">GQSATKPHHGRGFKRSGRVREAVISEQDGGSAESVLSSSFMTNSLDLSTEHLETKKQIETLRERFGEENWLHSHAGSCVQDLLGLHNPVTVSSPTLLTAASNEKTSPLPQNVGTVTDVHVNRAISDGVDVAYTLEVAKDAAVRDKLAASDTESAGVRVDDDDIKESSPESVEVQQSEDEEGEEEDEGEGEEQLYLVQRQRSGNQITDEFFLVVTEKHLKERDILCGKTHERWTVASLLSCIRIGGESPAATVQLTFDTVRRDRQERVYIMDEKDAQKLVQALGEVVNARPLAALNQLLFRCMKCSTQFSQKQPPTGVAEDGLTCPSCNSTIVIEMDEVTLPSHCRIDRGEKQSFAIDDGPLPLCVNSSPSQSSIGRAVSDTGASTVVCGGDRLQVTAMVHHSEVQQQPSRSAASLDAFASSPHNIRIPVKRWDSDIEIISNPSQSSIEVLDEQARLQGTVTPARLQSSEEKQMVSVAVPPRRPVVPEVSTHLISVTGLTESSSSSSLTDSICTTYEIHSVSLSLRQGSTTEKSEGTENVIIFDDGSNHTDTSVSQGIDEGAEKLSRGLLDECDHEDGSPSLLFRMHEEKLSPQMNYASMLKDLLQSVGSKLPSKPSEKVLESSSSSETATRNDRVKYSYTDFSVVDHRVKLYLYLHVFQHEEEELLFLLRAQIIPQSSSVSYPGCLVMSSRKVYVLQITGEEGDDPEQWLHTVESSPVEMLMLLFPLLWQQGIGMGLLREGEQLAYFLFILQDQDHTINFFSFLTGMALPEHCRVEHEMIQKQAMSVQQLLLSAAARDATDPTICMCAVSYSCRIQRKEDKNEVDMGAIVVTATDLLLMMDNLQWLLPKPVAAPQKYCAQKIINLIEVEMEDHCKLTLHFLDEAAGSDESWSLKLGTDSTVKAVVSAIRIPWEQLFSVPLQVLNKSI</sequence>
<comment type="caution">
    <text evidence="7">The sequence shown here is derived from an EMBL/GenBank/DDBJ whole genome shotgun (WGS) entry which is preliminary data.</text>
</comment>
<feature type="region of interest" description="Disordered" evidence="3">
    <location>
        <begin position="1"/>
        <end position="30"/>
    </location>
</feature>
<dbReference type="GO" id="GO:0005737">
    <property type="term" value="C:cytoplasm"/>
    <property type="evidence" value="ECO:0007669"/>
    <property type="project" value="UniProtKB-SubCell"/>
</dbReference>
<dbReference type="Pfam" id="PF25357">
    <property type="entry name" value="PH_S11IP"/>
    <property type="match status" value="1"/>
</dbReference>
<dbReference type="InterPro" id="IPR057676">
    <property type="entry name" value="PH_S11IP_C"/>
</dbReference>
<feature type="compositionally biased region" description="Basic residues" evidence="3">
    <location>
        <begin position="1"/>
        <end position="17"/>
    </location>
</feature>